<comment type="caution">
    <text evidence="2">The sequence shown here is derived from an EMBL/GenBank/DDBJ whole genome shotgun (WGS) entry which is preliminary data.</text>
</comment>
<gene>
    <name evidence="1" type="ORF">R3P94_09675</name>
    <name evidence="2" type="ORF">R3Q15_16290</name>
</gene>
<keyword evidence="3" id="KW-1185">Reference proteome</keyword>
<organism evidence="2 4">
    <name type="scientific">Gordonia amicalis</name>
    <dbReference type="NCBI Taxonomy" id="89053"/>
    <lineage>
        <taxon>Bacteria</taxon>
        <taxon>Bacillati</taxon>
        <taxon>Actinomycetota</taxon>
        <taxon>Actinomycetes</taxon>
        <taxon>Mycobacteriales</taxon>
        <taxon>Gordoniaceae</taxon>
        <taxon>Gordonia</taxon>
    </lineage>
</organism>
<dbReference type="GeneID" id="77171558"/>
<sequence>MLQDWADSNPLIRQQYFARTAVTDRLWDLTFEMRGGVAASTRVGLRALGPVGTVVSTGLVLHEFATAETPRDFAHASVEAAATAAPVLGLVGCVFGPAGCVVGVAAGTPAGLGLSGGNAVARLWWDSLEA</sequence>
<proteinExistence type="predicted"/>
<reference evidence="2 3" key="1">
    <citation type="submission" date="2023-10" db="EMBL/GenBank/DDBJ databases">
        <title>Development of a sustainable strategy for remediation of hydrocarbon-contaminated territories based on the waste exchange concept.</title>
        <authorList>
            <person name="Krivoruchko A."/>
        </authorList>
    </citation>
    <scope>NUCLEOTIDE SEQUENCE</scope>
    <source>
        <strain evidence="1 3">IEGM 1266</strain>
        <strain evidence="2">IEGM 1279</strain>
    </source>
</reference>
<dbReference type="EMBL" id="JAWLKH010000018">
    <property type="protein sequence ID" value="MDV6313433.1"/>
    <property type="molecule type" value="Genomic_DNA"/>
</dbReference>
<dbReference type="Proteomes" id="UP001185922">
    <property type="component" value="Unassembled WGS sequence"/>
</dbReference>
<dbReference type="Proteomes" id="UP001185779">
    <property type="component" value="Unassembled WGS sequence"/>
</dbReference>
<evidence type="ECO:0000313" key="2">
    <source>
        <dbReference type="EMBL" id="MDV6313433.1"/>
    </source>
</evidence>
<evidence type="ECO:0000313" key="3">
    <source>
        <dbReference type="Proteomes" id="UP001185779"/>
    </source>
</evidence>
<protein>
    <submittedName>
        <fullName evidence="2">Uncharacterized protein</fullName>
    </submittedName>
</protein>
<dbReference type="EMBL" id="JAWLKI010000008">
    <property type="protein sequence ID" value="MDV6307587.1"/>
    <property type="molecule type" value="Genomic_DNA"/>
</dbReference>
<evidence type="ECO:0000313" key="4">
    <source>
        <dbReference type="Proteomes" id="UP001185922"/>
    </source>
</evidence>
<dbReference type="RefSeq" id="WP_152528553.1">
    <property type="nucleotide sequence ID" value="NZ_CP091855.1"/>
</dbReference>
<evidence type="ECO:0000313" key="1">
    <source>
        <dbReference type="EMBL" id="MDV6307587.1"/>
    </source>
</evidence>
<accession>A0AAE4R4Z8</accession>
<name>A0AAE4R4Z8_9ACTN</name>
<dbReference type="AlphaFoldDB" id="A0AAE4R4Z8"/>